<reference evidence="2 3" key="1">
    <citation type="journal article" date="2022" name="Nat. Ecol. Evol.">
        <title>A masculinizing supergene underlies an exaggerated male reproductive morph in a spider.</title>
        <authorList>
            <person name="Hendrickx F."/>
            <person name="De Corte Z."/>
            <person name="Sonet G."/>
            <person name="Van Belleghem S.M."/>
            <person name="Kostlbacher S."/>
            <person name="Vangestel C."/>
        </authorList>
    </citation>
    <scope>NUCLEOTIDE SEQUENCE [LARGE SCALE GENOMIC DNA]</scope>
    <source>
        <strain evidence="2">W744_W776</strain>
    </source>
</reference>
<evidence type="ECO:0000313" key="2">
    <source>
        <dbReference type="EMBL" id="KAG8185964.1"/>
    </source>
</evidence>
<dbReference type="EMBL" id="JAFNEN010000318">
    <property type="protein sequence ID" value="KAG8185964.1"/>
    <property type="molecule type" value="Genomic_DNA"/>
</dbReference>
<gene>
    <name evidence="2" type="ORF">JTE90_003524</name>
</gene>
<evidence type="ECO:0000313" key="3">
    <source>
        <dbReference type="Proteomes" id="UP000827092"/>
    </source>
</evidence>
<organism evidence="2 3">
    <name type="scientific">Oedothorax gibbosus</name>
    <dbReference type="NCBI Taxonomy" id="931172"/>
    <lineage>
        <taxon>Eukaryota</taxon>
        <taxon>Metazoa</taxon>
        <taxon>Ecdysozoa</taxon>
        <taxon>Arthropoda</taxon>
        <taxon>Chelicerata</taxon>
        <taxon>Arachnida</taxon>
        <taxon>Araneae</taxon>
        <taxon>Araneomorphae</taxon>
        <taxon>Entelegynae</taxon>
        <taxon>Araneoidea</taxon>
        <taxon>Linyphiidae</taxon>
        <taxon>Erigoninae</taxon>
        <taxon>Oedothorax</taxon>
    </lineage>
</organism>
<proteinExistence type="predicted"/>
<comment type="caution">
    <text evidence="2">The sequence shown here is derived from an EMBL/GenBank/DDBJ whole genome shotgun (WGS) entry which is preliminary data.</text>
</comment>
<dbReference type="AlphaFoldDB" id="A0AAV6UQF3"/>
<feature type="compositionally biased region" description="Basic and acidic residues" evidence="1">
    <location>
        <begin position="188"/>
        <end position="198"/>
    </location>
</feature>
<keyword evidence="3" id="KW-1185">Reference proteome</keyword>
<sequence>MAFQAVTGSPASSPQWQGFGCNKFRDFQVKSGKSKDTELNLVLHSLLNSSLGRKAIRAEEERGESFLLKALSSTMRDTPSMVQKLLEEEREAVKSALQAVDEHMQLKKKEVDEVHRKLMKEEPVKEHFKAAFGGGATDLLKTTARNTRITSSYTPIYNPQPVKIQPQKPIFLEAIFEEDHDTLSHSSNKVEKRQERIRHSAMPSRMSTARSRCSVASARPKDKVTSARPRMPEMSVLPPIDSGWSNVPTDGTYTGPLSYRWQRVADNYIDSDLRVRSRRRCQSRAMETRIRLGYQDDDEQDEEDRLFETEMRIPRKRQITFGPPHSTSYSRWFSHINGLDGHHN</sequence>
<evidence type="ECO:0000256" key="1">
    <source>
        <dbReference type="SAM" id="MobiDB-lite"/>
    </source>
</evidence>
<accession>A0AAV6UQF3</accession>
<feature type="region of interest" description="Disordered" evidence="1">
    <location>
        <begin position="182"/>
        <end position="228"/>
    </location>
</feature>
<dbReference type="Proteomes" id="UP000827092">
    <property type="component" value="Unassembled WGS sequence"/>
</dbReference>
<name>A0AAV6UQF3_9ARAC</name>
<protein>
    <submittedName>
        <fullName evidence="2">Uncharacterized protein</fullName>
    </submittedName>
</protein>